<feature type="compositionally biased region" description="Basic and acidic residues" evidence="1">
    <location>
        <begin position="102"/>
        <end position="115"/>
    </location>
</feature>
<evidence type="ECO:0000256" key="1">
    <source>
        <dbReference type="SAM" id="MobiDB-lite"/>
    </source>
</evidence>
<reference evidence="2" key="1">
    <citation type="submission" date="2023-10" db="EMBL/GenBank/DDBJ databases">
        <authorList>
            <person name="Chen Y."/>
            <person name="Shah S."/>
            <person name="Dougan E. K."/>
            <person name="Thang M."/>
            <person name="Chan C."/>
        </authorList>
    </citation>
    <scope>NUCLEOTIDE SEQUENCE [LARGE SCALE GENOMIC DNA]</scope>
</reference>
<dbReference type="EMBL" id="CAUYUJ010019029">
    <property type="protein sequence ID" value="CAK0888123.1"/>
    <property type="molecule type" value="Genomic_DNA"/>
</dbReference>
<accession>A0ABN9WND4</accession>
<feature type="compositionally biased region" description="Basic and acidic residues" evidence="1">
    <location>
        <begin position="149"/>
        <end position="166"/>
    </location>
</feature>
<keyword evidence="3" id="KW-1185">Reference proteome</keyword>
<feature type="compositionally biased region" description="Low complexity" evidence="1">
    <location>
        <begin position="17"/>
        <end position="27"/>
    </location>
</feature>
<evidence type="ECO:0000313" key="3">
    <source>
        <dbReference type="Proteomes" id="UP001189429"/>
    </source>
</evidence>
<name>A0ABN9WND4_9DINO</name>
<proteinExistence type="predicted"/>
<protein>
    <submittedName>
        <fullName evidence="2">Uncharacterized protein</fullName>
    </submittedName>
</protein>
<feature type="compositionally biased region" description="Basic residues" evidence="1">
    <location>
        <begin position="1"/>
        <end position="16"/>
    </location>
</feature>
<gene>
    <name evidence="2" type="ORF">PCOR1329_LOCUS68972</name>
</gene>
<evidence type="ECO:0000313" key="2">
    <source>
        <dbReference type="EMBL" id="CAK0888123.1"/>
    </source>
</evidence>
<dbReference type="Proteomes" id="UP001189429">
    <property type="component" value="Unassembled WGS sequence"/>
</dbReference>
<sequence>MTNKTKRKTNNKRRKAAAQTAAGIQRAPTQEGAAQTAVGIQRAPTQHEEGAAQTAGGIQRAPTQKEGDERTAVGSEHIPTQEGERRGGRSGHPEGSGAEGRLQAEKQGRQAEKLTGDNQAAHRAGWERCASSTGQPEGRGGADQARLPAAEEKWRQGGDRQAAERNKGRKKTGR</sequence>
<organism evidence="2 3">
    <name type="scientific">Prorocentrum cordatum</name>
    <dbReference type="NCBI Taxonomy" id="2364126"/>
    <lineage>
        <taxon>Eukaryota</taxon>
        <taxon>Sar</taxon>
        <taxon>Alveolata</taxon>
        <taxon>Dinophyceae</taxon>
        <taxon>Prorocentrales</taxon>
        <taxon>Prorocentraceae</taxon>
        <taxon>Prorocentrum</taxon>
    </lineage>
</organism>
<comment type="caution">
    <text evidence="2">The sequence shown here is derived from an EMBL/GenBank/DDBJ whole genome shotgun (WGS) entry which is preliminary data.</text>
</comment>
<feature type="region of interest" description="Disordered" evidence="1">
    <location>
        <begin position="1"/>
        <end position="174"/>
    </location>
</feature>